<reference evidence="1 2" key="1">
    <citation type="submission" date="2024-02" db="EMBL/GenBank/DDBJ databases">
        <title>De novo assembly and annotation of 12 fungi associated with fruit tree decline syndrome in Ontario, Canada.</title>
        <authorList>
            <person name="Sulman M."/>
            <person name="Ellouze W."/>
            <person name="Ilyukhin E."/>
        </authorList>
    </citation>
    <scope>NUCLEOTIDE SEQUENCE [LARGE SCALE GENOMIC DNA]</scope>
    <source>
        <strain evidence="1 2">M42-189</strain>
    </source>
</reference>
<proteinExistence type="predicted"/>
<keyword evidence="2" id="KW-1185">Reference proteome</keyword>
<dbReference type="EMBL" id="JAKJXO020000022">
    <property type="protein sequence ID" value="KAL1591899.1"/>
    <property type="molecule type" value="Genomic_DNA"/>
</dbReference>
<accession>A0ABR3QIZ1</accession>
<evidence type="ECO:0000313" key="1">
    <source>
        <dbReference type="EMBL" id="KAL1591899.1"/>
    </source>
</evidence>
<dbReference type="Proteomes" id="UP001521785">
    <property type="component" value="Unassembled WGS sequence"/>
</dbReference>
<sequence>MKSQKEPLARKYIPSIVIHPALSRPPPPPPTPNLSISNATIMAPNLPPGARRAKGMEVHISGFHGMHPIETGVAYWYRGHYMYSNAGIPVEPVPFATKKGVHIIGTTVDTAPPFRLGGVPGDRYELEVAALYNSMLHTWEEQEKEKNNAGEAVILEVQTDGFKGLKPADQELKPAQDRFRLEVTRNEPKGHYNDRAMFLARSAPGSQQGTPTPSRSNTPISYVSRAASTAPFRAVASTSRMQTLLDQAPVIEGLLALQEKHPGVSSRNTSIHKDIPGPSMLDLVKAREKTASRAGRTRSDSMKAASLALNAAFNDFNRDISGKEDNKLGGGILKCCVHGGDCDGITVTNEHLTLQNMKARGFKEEYPVVVNGGRTMIDWFALMKEESDNGK</sequence>
<gene>
    <name evidence="1" type="ORF">SLS60_011491</name>
</gene>
<comment type="caution">
    <text evidence="1">The sequence shown here is derived from an EMBL/GenBank/DDBJ whole genome shotgun (WGS) entry which is preliminary data.</text>
</comment>
<name>A0ABR3QIZ1_9PLEO</name>
<protein>
    <submittedName>
        <fullName evidence="1">Uncharacterized protein</fullName>
    </submittedName>
</protein>
<organism evidence="1 2">
    <name type="scientific">Paraconiothyrium brasiliense</name>
    <dbReference type="NCBI Taxonomy" id="300254"/>
    <lineage>
        <taxon>Eukaryota</taxon>
        <taxon>Fungi</taxon>
        <taxon>Dikarya</taxon>
        <taxon>Ascomycota</taxon>
        <taxon>Pezizomycotina</taxon>
        <taxon>Dothideomycetes</taxon>
        <taxon>Pleosporomycetidae</taxon>
        <taxon>Pleosporales</taxon>
        <taxon>Massarineae</taxon>
        <taxon>Didymosphaeriaceae</taxon>
        <taxon>Paraconiothyrium</taxon>
    </lineage>
</organism>
<evidence type="ECO:0000313" key="2">
    <source>
        <dbReference type="Proteomes" id="UP001521785"/>
    </source>
</evidence>